<comment type="caution">
    <text evidence="5">The sequence shown here is derived from an EMBL/GenBank/DDBJ whole genome shotgun (WGS) entry which is preliminary data.</text>
</comment>
<protein>
    <recommendedName>
        <fullName evidence="4">O-methyltransferase C-terminal domain-containing protein</fullName>
    </recommendedName>
</protein>
<dbReference type="GO" id="GO:0032259">
    <property type="term" value="P:methylation"/>
    <property type="evidence" value="ECO:0007669"/>
    <property type="project" value="UniProtKB-KW"/>
</dbReference>
<dbReference type="InterPro" id="IPR016461">
    <property type="entry name" value="COMT-like"/>
</dbReference>
<dbReference type="PANTHER" id="PTHR11746">
    <property type="entry name" value="O-METHYLTRANSFERASE"/>
    <property type="match status" value="1"/>
</dbReference>
<evidence type="ECO:0000256" key="3">
    <source>
        <dbReference type="ARBA" id="ARBA00022691"/>
    </source>
</evidence>
<dbReference type="GO" id="GO:0008171">
    <property type="term" value="F:O-methyltransferase activity"/>
    <property type="evidence" value="ECO:0007669"/>
    <property type="project" value="InterPro"/>
</dbReference>
<keyword evidence="6" id="KW-1185">Reference proteome</keyword>
<evidence type="ECO:0000256" key="2">
    <source>
        <dbReference type="ARBA" id="ARBA00022679"/>
    </source>
</evidence>
<keyword evidence="2" id="KW-0808">Transferase</keyword>
<evidence type="ECO:0000313" key="5">
    <source>
        <dbReference type="EMBL" id="KAJ8432330.1"/>
    </source>
</evidence>
<feature type="domain" description="O-methyltransferase C-terminal" evidence="4">
    <location>
        <begin position="4"/>
        <end position="72"/>
    </location>
</feature>
<name>A0A9Q1Q8V6_9CARY</name>
<dbReference type="Gene3D" id="3.40.50.150">
    <property type="entry name" value="Vaccinia Virus protein VP39"/>
    <property type="match status" value="1"/>
</dbReference>
<dbReference type="EMBL" id="JAKOGI010000614">
    <property type="protein sequence ID" value="KAJ8432330.1"/>
    <property type="molecule type" value="Genomic_DNA"/>
</dbReference>
<proteinExistence type="predicted"/>
<sequence length="158" mass="18359">MDLHLKDAVFARRIVFNKAHNLTLYKFPDDRFNKLLNDAISSYSIIIMKKMLENYEGLEGVSTLVDIMENTGINPNVIKDAPTYRGTTRPFFKEKNIMPTIKSLCEFEWICHNWSDKHCLKLLKNWYAPLMLVVSPTQLSTFPLKTTCLIRIVEFIGL</sequence>
<keyword evidence="3" id="KW-0949">S-adenosyl-L-methionine</keyword>
<keyword evidence="1" id="KW-0489">Methyltransferase</keyword>
<dbReference type="Proteomes" id="UP001153076">
    <property type="component" value="Unassembled WGS sequence"/>
</dbReference>
<dbReference type="AlphaFoldDB" id="A0A9Q1Q8V6"/>
<evidence type="ECO:0000313" key="6">
    <source>
        <dbReference type="Proteomes" id="UP001153076"/>
    </source>
</evidence>
<dbReference type="Pfam" id="PF00891">
    <property type="entry name" value="Methyltransf_2"/>
    <property type="match status" value="1"/>
</dbReference>
<reference evidence="5" key="1">
    <citation type="submission" date="2022-04" db="EMBL/GenBank/DDBJ databases">
        <title>Carnegiea gigantea Genome sequencing and assembly v2.</title>
        <authorList>
            <person name="Copetti D."/>
            <person name="Sanderson M.J."/>
            <person name="Burquez A."/>
            <person name="Wojciechowski M.F."/>
        </authorList>
    </citation>
    <scope>NUCLEOTIDE SEQUENCE</scope>
    <source>
        <strain evidence="5">SGP5-SGP5p</strain>
        <tissue evidence="5">Aerial part</tissue>
    </source>
</reference>
<gene>
    <name evidence="5" type="ORF">Cgig2_032337</name>
</gene>
<evidence type="ECO:0000256" key="1">
    <source>
        <dbReference type="ARBA" id="ARBA00022603"/>
    </source>
</evidence>
<dbReference type="InterPro" id="IPR029063">
    <property type="entry name" value="SAM-dependent_MTases_sf"/>
</dbReference>
<dbReference type="OrthoDB" id="1606438at2759"/>
<organism evidence="5 6">
    <name type="scientific">Carnegiea gigantea</name>
    <dbReference type="NCBI Taxonomy" id="171969"/>
    <lineage>
        <taxon>Eukaryota</taxon>
        <taxon>Viridiplantae</taxon>
        <taxon>Streptophyta</taxon>
        <taxon>Embryophyta</taxon>
        <taxon>Tracheophyta</taxon>
        <taxon>Spermatophyta</taxon>
        <taxon>Magnoliopsida</taxon>
        <taxon>eudicotyledons</taxon>
        <taxon>Gunneridae</taxon>
        <taxon>Pentapetalae</taxon>
        <taxon>Caryophyllales</taxon>
        <taxon>Cactineae</taxon>
        <taxon>Cactaceae</taxon>
        <taxon>Cactoideae</taxon>
        <taxon>Echinocereeae</taxon>
        <taxon>Carnegiea</taxon>
    </lineage>
</organism>
<evidence type="ECO:0000259" key="4">
    <source>
        <dbReference type="Pfam" id="PF00891"/>
    </source>
</evidence>
<accession>A0A9Q1Q8V6</accession>
<dbReference type="InterPro" id="IPR001077">
    <property type="entry name" value="COMT_C"/>
</dbReference>